<feature type="transmembrane region" description="Helical" evidence="5">
    <location>
        <begin position="305"/>
        <end position="325"/>
    </location>
</feature>
<feature type="transmembrane region" description="Helical" evidence="5">
    <location>
        <begin position="400"/>
        <end position="423"/>
    </location>
</feature>
<evidence type="ECO:0000256" key="6">
    <source>
        <dbReference type="SAM" id="SignalP"/>
    </source>
</evidence>
<feature type="signal peptide" evidence="6">
    <location>
        <begin position="1"/>
        <end position="22"/>
    </location>
</feature>
<feature type="chain" id="PRO_5043123062" evidence="6">
    <location>
        <begin position="23"/>
        <end position="486"/>
    </location>
</feature>
<sequence length="486" mass="54782">MISKYNIIRLFAISTILTLTTNFPSGFTNSSINTAIVELNRFINESYTSRGWNITSLGYSMIRSATLNCWFVSQIFGAVVAPILTDRYGRKVGYMTAGVVMLIAAIMQYIATLLGVPELLIAGRALCAFCSPLSDASLIMYLQECSPVELRGAFSFMCEIGYGLMCLLGMVLGMRVVLGDSLSQLLSVSIVPQALFVSFLFFIPETPKYLMITKNNRVAALKSLEFFQGRKKENESLLDEYAREAEVEGSSKRSSIKEVLTTWHLRQAVILASMALALSLPFYPVLQSSTLFFTNANIGNEIAELSSTILMVLLTVSSVIGTTFVDKFPRRLLLFIFGGIATTFLLFFVICASLCDYFWWMKYACISSMFLYMVVYAMVIGPMTWFIGPELVPQRHKSTVFCFCFALCNVLITFTNFLSVAFYEKTGPLTFVPLYIIPSFVCLIYLYLYLPETRNRETHEIVASLKRKHMKDFRRYAEITPELTKI</sequence>
<evidence type="ECO:0000313" key="10">
    <source>
        <dbReference type="WBParaSite" id="EVEC_0001156401-mRNA-1"/>
    </source>
</evidence>
<dbReference type="EMBL" id="UXUI01011276">
    <property type="protein sequence ID" value="VDD96106.1"/>
    <property type="molecule type" value="Genomic_DNA"/>
</dbReference>
<protein>
    <submittedName>
        <fullName evidence="10">MFS domain-containing protein</fullName>
    </submittedName>
</protein>
<dbReference type="AlphaFoldDB" id="A0A0N4VL11"/>
<dbReference type="Proteomes" id="UP000274131">
    <property type="component" value="Unassembled WGS sequence"/>
</dbReference>
<evidence type="ECO:0000256" key="3">
    <source>
        <dbReference type="ARBA" id="ARBA00022989"/>
    </source>
</evidence>
<organism evidence="10">
    <name type="scientific">Enterobius vermicularis</name>
    <name type="common">Human pinworm</name>
    <dbReference type="NCBI Taxonomy" id="51028"/>
    <lineage>
        <taxon>Eukaryota</taxon>
        <taxon>Metazoa</taxon>
        <taxon>Ecdysozoa</taxon>
        <taxon>Nematoda</taxon>
        <taxon>Chromadorea</taxon>
        <taxon>Rhabditida</taxon>
        <taxon>Spirurina</taxon>
        <taxon>Oxyuridomorpha</taxon>
        <taxon>Oxyuroidea</taxon>
        <taxon>Oxyuridae</taxon>
        <taxon>Enterobius</taxon>
    </lineage>
</organism>
<keyword evidence="2 5" id="KW-0812">Transmembrane</keyword>
<evidence type="ECO:0000313" key="8">
    <source>
        <dbReference type="EMBL" id="VDD96106.1"/>
    </source>
</evidence>
<feature type="transmembrane region" description="Helical" evidence="5">
    <location>
        <begin position="154"/>
        <end position="178"/>
    </location>
</feature>
<feature type="transmembrane region" description="Helical" evidence="5">
    <location>
        <begin position="184"/>
        <end position="203"/>
    </location>
</feature>
<keyword evidence="9" id="KW-1185">Reference proteome</keyword>
<evidence type="ECO:0000256" key="2">
    <source>
        <dbReference type="ARBA" id="ARBA00022692"/>
    </source>
</evidence>
<dbReference type="GO" id="GO:0015149">
    <property type="term" value="F:hexose transmembrane transporter activity"/>
    <property type="evidence" value="ECO:0007669"/>
    <property type="project" value="TreeGrafter"/>
</dbReference>
<name>A0A0N4VL11_ENTVE</name>
<dbReference type="GO" id="GO:0016020">
    <property type="term" value="C:membrane"/>
    <property type="evidence" value="ECO:0007669"/>
    <property type="project" value="UniProtKB-SubCell"/>
</dbReference>
<dbReference type="InterPro" id="IPR045263">
    <property type="entry name" value="GLUT"/>
</dbReference>
<evidence type="ECO:0000256" key="4">
    <source>
        <dbReference type="ARBA" id="ARBA00023136"/>
    </source>
</evidence>
<proteinExistence type="predicted"/>
<dbReference type="Pfam" id="PF00083">
    <property type="entry name" value="Sugar_tr"/>
    <property type="match status" value="1"/>
</dbReference>
<keyword evidence="4 5" id="KW-0472">Membrane</keyword>
<feature type="transmembrane region" description="Helical" evidence="5">
    <location>
        <begin position="366"/>
        <end position="388"/>
    </location>
</feature>
<evidence type="ECO:0000256" key="5">
    <source>
        <dbReference type="SAM" id="Phobius"/>
    </source>
</evidence>
<dbReference type="PANTHER" id="PTHR23503:SF46">
    <property type="entry name" value="MAJOR FACILITATOR SUPERFAMILY (MFS) PROFILE DOMAIN-CONTAINING PROTEIN"/>
    <property type="match status" value="1"/>
</dbReference>
<keyword evidence="3 5" id="KW-1133">Transmembrane helix</keyword>
<evidence type="ECO:0000259" key="7">
    <source>
        <dbReference type="PROSITE" id="PS50850"/>
    </source>
</evidence>
<feature type="transmembrane region" description="Helical" evidence="5">
    <location>
        <begin position="65"/>
        <end position="85"/>
    </location>
</feature>
<accession>A0A0N4VL11</accession>
<keyword evidence="6" id="KW-0732">Signal</keyword>
<evidence type="ECO:0000256" key="1">
    <source>
        <dbReference type="ARBA" id="ARBA00004141"/>
    </source>
</evidence>
<comment type="subcellular location">
    <subcellularLocation>
        <location evidence="1">Membrane</location>
        <topology evidence="1">Multi-pass membrane protein</topology>
    </subcellularLocation>
</comment>
<dbReference type="Gene3D" id="1.20.1250.20">
    <property type="entry name" value="MFS general substrate transporter like domains"/>
    <property type="match status" value="1"/>
</dbReference>
<feature type="transmembrane region" description="Helical" evidence="5">
    <location>
        <begin position="92"/>
        <end position="115"/>
    </location>
</feature>
<dbReference type="OrthoDB" id="8120565at2759"/>
<feature type="transmembrane region" description="Helical" evidence="5">
    <location>
        <begin position="332"/>
        <end position="360"/>
    </location>
</feature>
<feature type="domain" description="Major facilitator superfamily (MFS) profile" evidence="7">
    <location>
        <begin position="14"/>
        <end position="454"/>
    </location>
</feature>
<feature type="transmembrane region" description="Helical" evidence="5">
    <location>
        <begin position="429"/>
        <end position="450"/>
    </location>
</feature>
<dbReference type="InterPro" id="IPR005828">
    <property type="entry name" value="MFS_sugar_transport-like"/>
</dbReference>
<dbReference type="SUPFAM" id="SSF103473">
    <property type="entry name" value="MFS general substrate transporter"/>
    <property type="match status" value="1"/>
</dbReference>
<dbReference type="InterPro" id="IPR036259">
    <property type="entry name" value="MFS_trans_sf"/>
</dbReference>
<dbReference type="PANTHER" id="PTHR23503">
    <property type="entry name" value="SOLUTE CARRIER FAMILY 2"/>
    <property type="match status" value="1"/>
</dbReference>
<dbReference type="PROSITE" id="PS50850">
    <property type="entry name" value="MFS"/>
    <property type="match status" value="1"/>
</dbReference>
<dbReference type="InterPro" id="IPR020846">
    <property type="entry name" value="MFS_dom"/>
</dbReference>
<reference evidence="10" key="1">
    <citation type="submission" date="2017-02" db="UniProtKB">
        <authorList>
            <consortium name="WormBaseParasite"/>
        </authorList>
    </citation>
    <scope>IDENTIFICATION</scope>
</reference>
<gene>
    <name evidence="8" type="ORF">EVEC_LOCUS10857</name>
</gene>
<reference evidence="8 9" key="2">
    <citation type="submission" date="2018-10" db="EMBL/GenBank/DDBJ databases">
        <authorList>
            <consortium name="Pathogen Informatics"/>
        </authorList>
    </citation>
    <scope>NUCLEOTIDE SEQUENCE [LARGE SCALE GENOMIC DNA]</scope>
</reference>
<evidence type="ECO:0000313" key="9">
    <source>
        <dbReference type="Proteomes" id="UP000274131"/>
    </source>
</evidence>
<dbReference type="WBParaSite" id="EVEC_0001156401-mRNA-1">
    <property type="protein sequence ID" value="EVEC_0001156401-mRNA-1"/>
    <property type="gene ID" value="EVEC_0001156401"/>
</dbReference>
<dbReference type="STRING" id="51028.A0A0N4VL11"/>
<feature type="transmembrane region" description="Helical" evidence="5">
    <location>
        <begin position="263"/>
        <end position="285"/>
    </location>
</feature>